<evidence type="ECO:0000259" key="3">
    <source>
        <dbReference type="PROSITE" id="PS51295"/>
    </source>
</evidence>
<dbReference type="InterPro" id="IPR051925">
    <property type="entry name" value="RNA-binding_domain"/>
</dbReference>
<organism evidence="4 5">
    <name type="scientific">Mesoterricola silvestris</name>
    <dbReference type="NCBI Taxonomy" id="2927979"/>
    <lineage>
        <taxon>Bacteria</taxon>
        <taxon>Pseudomonadati</taxon>
        <taxon>Acidobacteriota</taxon>
        <taxon>Holophagae</taxon>
        <taxon>Holophagales</taxon>
        <taxon>Holophagaceae</taxon>
        <taxon>Mesoterricola</taxon>
    </lineage>
</organism>
<feature type="domain" description="CRM" evidence="3">
    <location>
        <begin position="1"/>
        <end position="97"/>
    </location>
</feature>
<keyword evidence="5" id="KW-1185">Reference proteome</keyword>
<protein>
    <recommendedName>
        <fullName evidence="3">CRM domain-containing protein</fullName>
    </recommendedName>
</protein>
<dbReference type="PANTHER" id="PTHR40065">
    <property type="entry name" value="RNA-BINDING PROTEIN YHBY"/>
    <property type="match status" value="1"/>
</dbReference>
<dbReference type="PROSITE" id="PS51295">
    <property type="entry name" value="CRM"/>
    <property type="match status" value="1"/>
</dbReference>
<dbReference type="InterPro" id="IPR035920">
    <property type="entry name" value="YhbY-like_sf"/>
</dbReference>
<name>A0AA48K7Z6_9BACT</name>
<dbReference type="KEGG" id="msil:METEAL_15980"/>
<sequence>MLTPRQRQHLKAKAHPLKANVHIGKAGLTDALAQELDVMLESLELMKLRLNQNTPEDEASAVEALTAKVPGLEVVRVLGHTVLVFRASRNKPTAYPLP</sequence>
<dbReference type="AlphaFoldDB" id="A0AA48K7Z6"/>
<keyword evidence="1 2" id="KW-0694">RNA-binding</keyword>
<gene>
    <name evidence="4" type="ORF">METEAL_15980</name>
</gene>
<dbReference type="InterPro" id="IPR001890">
    <property type="entry name" value="RNA-binding_CRM"/>
</dbReference>
<proteinExistence type="predicted"/>
<dbReference type="SUPFAM" id="SSF75471">
    <property type="entry name" value="YhbY-like"/>
    <property type="match status" value="1"/>
</dbReference>
<evidence type="ECO:0000256" key="2">
    <source>
        <dbReference type="PROSITE-ProRule" id="PRU00626"/>
    </source>
</evidence>
<evidence type="ECO:0000313" key="5">
    <source>
        <dbReference type="Proteomes" id="UP001238179"/>
    </source>
</evidence>
<dbReference type="Pfam" id="PF01985">
    <property type="entry name" value="CRS1_YhbY"/>
    <property type="match status" value="1"/>
</dbReference>
<reference evidence="5" key="1">
    <citation type="journal article" date="2023" name="Int. J. Syst. Evol. Microbiol.">
        <title>Mesoterricola silvestris gen. nov., sp. nov., Mesoterricola sediminis sp. nov., Geothrix oryzae sp. nov., Geothrix edaphica sp. nov., Geothrix rubra sp. nov., and Geothrix limicola sp. nov., six novel members of Acidobacteriota isolated from soils.</title>
        <authorList>
            <person name="Itoh H."/>
            <person name="Sugisawa Y."/>
            <person name="Mise K."/>
            <person name="Xu Z."/>
            <person name="Kuniyasu M."/>
            <person name="Ushijima N."/>
            <person name="Kawano K."/>
            <person name="Kobayashi E."/>
            <person name="Shiratori Y."/>
            <person name="Masuda Y."/>
            <person name="Senoo K."/>
        </authorList>
    </citation>
    <scope>NUCLEOTIDE SEQUENCE [LARGE SCALE GENOMIC DNA]</scope>
    <source>
        <strain evidence="5">W79</strain>
    </source>
</reference>
<dbReference type="Gene3D" id="3.30.110.60">
    <property type="entry name" value="YhbY-like"/>
    <property type="match status" value="1"/>
</dbReference>
<accession>A0AA48K7Z6</accession>
<dbReference type="EMBL" id="AP027080">
    <property type="protein sequence ID" value="BDU72424.1"/>
    <property type="molecule type" value="Genomic_DNA"/>
</dbReference>
<dbReference type="RefSeq" id="WP_306601361.1">
    <property type="nucleotide sequence ID" value="NZ_AP027080.1"/>
</dbReference>
<dbReference type="PANTHER" id="PTHR40065:SF3">
    <property type="entry name" value="RNA-BINDING PROTEIN YHBY"/>
    <property type="match status" value="1"/>
</dbReference>
<evidence type="ECO:0000256" key="1">
    <source>
        <dbReference type="ARBA" id="ARBA00022884"/>
    </source>
</evidence>
<dbReference type="GO" id="GO:0003723">
    <property type="term" value="F:RNA binding"/>
    <property type="evidence" value="ECO:0007669"/>
    <property type="project" value="UniProtKB-UniRule"/>
</dbReference>
<dbReference type="Proteomes" id="UP001238179">
    <property type="component" value="Chromosome"/>
</dbReference>
<evidence type="ECO:0000313" key="4">
    <source>
        <dbReference type="EMBL" id="BDU72424.1"/>
    </source>
</evidence>
<dbReference type="SMART" id="SM01103">
    <property type="entry name" value="CRS1_YhbY"/>
    <property type="match status" value="1"/>
</dbReference>